<sequence length="63" mass="6682">MEGYGDSCALLLVDLNPSAICAPVDTSRHIDVIWRRTGGGGAHESLGHESSRFAKPLTGSFPQ</sequence>
<evidence type="ECO:0000313" key="3">
    <source>
        <dbReference type="Proteomes" id="UP001234178"/>
    </source>
</evidence>
<reference evidence="2 3" key="1">
    <citation type="journal article" date="2023" name="Nucleic Acids Res.">
        <title>The hologenome of Daphnia magna reveals possible DNA methylation and microbiome-mediated evolution of the host genome.</title>
        <authorList>
            <person name="Chaturvedi A."/>
            <person name="Li X."/>
            <person name="Dhandapani V."/>
            <person name="Marshall H."/>
            <person name="Kissane S."/>
            <person name="Cuenca-Cambronero M."/>
            <person name="Asole G."/>
            <person name="Calvet F."/>
            <person name="Ruiz-Romero M."/>
            <person name="Marangio P."/>
            <person name="Guigo R."/>
            <person name="Rago D."/>
            <person name="Mirbahai L."/>
            <person name="Eastwood N."/>
            <person name="Colbourne J.K."/>
            <person name="Zhou J."/>
            <person name="Mallon E."/>
            <person name="Orsini L."/>
        </authorList>
    </citation>
    <scope>NUCLEOTIDE SEQUENCE [LARGE SCALE GENOMIC DNA]</scope>
    <source>
        <strain evidence="2">LRV0_1</strain>
    </source>
</reference>
<evidence type="ECO:0000313" key="2">
    <source>
        <dbReference type="EMBL" id="KAK4005242.1"/>
    </source>
</evidence>
<feature type="region of interest" description="Disordered" evidence="1">
    <location>
        <begin position="41"/>
        <end position="63"/>
    </location>
</feature>
<proteinExistence type="predicted"/>
<name>A0ABQ9YX68_9CRUS</name>
<keyword evidence="3" id="KW-1185">Reference proteome</keyword>
<comment type="caution">
    <text evidence="2">The sequence shown here is derived from an EMBL/GenBank/DDBJ whole genome shotgun (WGS) entry which is preliminary data.</text>
</comment>
<gene>
    <name evidence="2" type="ORF">OUZ56_006956</name>
</gene>
<evidence type="ECO:0000256" key="1">
    <source>
        <dbReference type="SAM" id="MobiDB-lite"/>
    </source>
</evidence>
<protein>
    <submittedName>
        <fullName evidence="2">Uncharacterized protein</fullName>
    </submittedName>
</protein>
<dbReference type="EMBL" id="JAOYFB010000001">
    <property type="protein sequence ID" value="KAK4005242.1"/>
    <property type="molecule type" value="Genomic_DNA"/>
</dbReference>
<dbReference type="Proteomes" id="UP001234178">
    <property type="component" value="Unassembled WGS sequence"/>
</dbReference>
<accession>A0ABQ9YX68</accession>
<organism evidence="2 3">
    <name type="scientific">Daphnia magna</name>
    <dbReference type="NCBI Taxonomy" id="35525"/>
    <lineage>
        <taxon>Eukaryota</taxon>
        <taxon>Metazoa</taxon>
        <taxon>Ecdysozoa</taxon>
        <taxon>Arthropoda</taxon>
        <taxon>Crustacea</taxon>
        <taxon>Branchiopoda</taxon>
        <taxon>Diplostraca</taxon>
        <taxon>Cladocera</taxon>
        <taxon>Anomopoda</taxon>
        <taxon>Daphniidae</taxon>
        <taxon>Daphnia</taxon>
    </lineage>
</organism>